<accession>A0ABQ8JW04</accession>
<protein>
    <submittedName>
        <fullName evidence="1">Uncharacterized protein</fullName>
    </submittedName>
</protein>
<gene>
    <name evidence="1" type="ORF">DERP_002694</name>
</gene>
<organism evidence="1 2">
    <name type="scientific">Dermatophagoides pteronyssinus</name>
    <name type="common">European house dust mite</name>
    <dbReference type="NCBI Taxonomy" id="6956"/>
    <lineage>
        <taxon>Eukaryota</taxon>
        <taxon>Metazoa</taxon>
        <taxon>Ecdysozoa</taxon>
        <taxon>Arthropoda</taxon>
        <taxon>Chelicerata</taxon>
        <taxon>Arachnida</taxon>
        <taxon>Acari</taxon>
        <taxon>Acariformes</taxon>
        <taxon>Sarcoptiformes</taxon>
        <taxon>Astigmata</taxon>
        <taxon>Psoroptidia</taxon>
        <taxon>Analgoidea</taxon>
        <taxon>Pyroglyphidae</taxon>
        <taxon>Dermatophagoidinae</taxon>
        <taxon>Dermatophagoides</taxon>
    </lineage>
</organism>
<comment type="caution">
    <text evidence="1">The sequence shown here is derived from an EMBL/GenBank/DDBJ whole genome shotgun (WGS) entry which is preliminary data.</text>
</comment>
<reference evidence="1 2" key="2">
    <citation type="journal article" date="2022" name="Mol. Biol. Evol.">
        <title>Comparative Genomics Reveals Insights into the Divergent Evolution of Astigmatic Mites and Household Pest Adaptations.</title>
        <authorList>
            <person name="Xiong Q."/>
            <person name="Wan A.T."/>
            <person name="Liu X."/>
            <person name="Fung C.S."/>
            <person name="Xiao X."/>
            <person name="Malainual N."/>
            <person name="Hou J."/>
            <person name="Wang L."/>
            <person name="Wang M."/>
            <person name="Yang K.Y."/>
            <person name="Cui Y."/>
            <person name="Leung E.L."/>
            <person name="Nong W."/>
            <person name="Shin S.K."/>
            <person name="Au S.W."/>
            <person name="Jeong K.Y."/>
            <person name="Chew F.T."/>
            <person name="Hui J.H."/>
            <person name="Leung T.F."/>
            <person name="Tungtrongchitr A."/>
            <person name="Zhong N."/>
            <person name="Liu Z."/>
            <person name="Tsui S.K."/>
        </authorList>
    </citation>
    <scope>NUCLEOTIDE SEQUENCE [LARGE SCALE GENOMIC DNA]</scope>
    <source>
        <strain evidence="1">Derp</strain>
    </source>
</reference>
<evidence type="ECO:0000313" key="1">
    <source>
        <dbReference type="EMBL" id="KAH9426595.1"/>
    </source>
</evidence>
<proteinExistence type="predicted"/>
<reference evidence="1 2" key="1">
    <citation type="journal article" date="2018" name="J. Allergy Clin. Immunol.">
        <title>High-quality assembly of Dermatophagoides pteronyssinus genome and transcriptome reveals a wide range of novel allergens.</title>
        <authorList>
            <person name="Liu X.Y."/>
            <person name="Yang K.Y."/>
            <person name="Wang M.Q."/>
            <person name="Kwok J.S."/>
            <person name="Zeng X."/>
            <person name="Yang Z."/>
            <person name="Xiao X.J."/>
            <person name="Lau C.P."/>
            <person name="Li Y."/>
            <person name="Huang Z.M."/>
            <person name="Ba J.G."/>
            <person name="Yim A.K."/>
            <person name="Ouyang C.Y."/>
            <person name="Ngai S.M."/>
            <person name="Chan T.F."/>
            <person name="Leung E.L."/>
            <person name="Liu L."/>
            <person name="Liu Z.G."/>
            <person name="Tsui S.K."/>
        </authorList>
    </citation>
    <scope>NUCLEOTIDE SEQUENCE [LARGE SCALE GENOMIC DNA]</scope>
    <source>
        <strain evidence="1">Derp</strain>
    </source>
</reference>
<sequence>MYSKILFWNCIGASLIIIIAIYCQASPDLSKYEILKMDDFEHFLDILNTMEKQISEKINSKKLIYRILKPVTILTSHSNNGTDYQAELLMGSTNCAKPMNMDNFYDCEFIGNGQYLYCYVKIGENSKDNIHQLNHIECKDTPYYLLKKMKH</sequence>
<evidence type="ECO:0000313" key="2">
    <source>
        <dbReference type="Proteomes" id="UP000887458"/>
    </source>
</evidence>
<keyword evidence="2" id="KW-1185">Reference proteome</keyword>
<name>A0ABQ8JW04_DERPT</name>
<dbReference type="InterPro" id="IPR046350">
    <property type="entry name" value="Cystatin_sf"/>
</dbReference>
<dbReference type="SUPFAM" id="SSF54403">
    <property type="entry name" value="Cystatin/monellin"/>
    <property type="match status" value="1"/>
</dbReference>
<dbReference type="Gene3D" id="3.10.450.10">
    <property type="match status" value="1"/>
</dbReference>
<dbReference type="Proteomes" id="UP000887458">
    <property type="component" value="Unassembled WGS sequence"/>
</dbReference>
<dbReference type="EMBL" id="NJHN03000008">
    <property type="protein sequence ID" value="KAH9426595.1"/>
    <property type="molecule type" value="Genomic_DNA"/>
</dbReference>